<accession>A0ACC1NJ74</accession>
<dbReference type="EMBL" id="JAPDGR010001818">
    <property type="protein sequence ID" value="KAJ2979372.1"/>
    <property type="molecule type" value="Genomic_DNA"/>
</dbReference>
<reference evidence="1" key="1">
    <citation type="submission" date="2022-10" db="EMBL/GenBank/DDBJ databases">
        <title>Genome Sequence of Xylaria curta.</title>
        <authorList>
            <person name="Buettner E."/>
        </authorList>
    </citation>
    <scope>NUCLEOTIDE SEQUENCE</scope>
    <source>
        <strain evidence="1">Babe10</strain>
    </source>
</reference>
<sequence length="165" mass="18011">MGAVPKPPQGHFNVLYFASASSFTSKEYDTFPAPLSISKLFDALEEKHSGIKDKILSSCLVTVNLNYVDVPSTDDEIVLEQAVVIKEGDEVAIIPPSGCRKQPLQSWIAQHRKRCSSSAVLRAKNDSLGLVAQEETVEAIAQSPAHQQQPPTSMRRRAGLRVALI</sequence>
<evidence type="ECO:0000313" key="2">
    <source>
        <dbReference type="Proteomes" id="UP001143856"/>
    </source>
</evidence>
<evidence type="ECO:0000313" key="1">
    <source>
        <dbReference type="EMBL" id="KAJ2979372.1"/>
    </source>
</evidence>
<protein>
    <submittedName>
        <fullName evidence="1">Uncharacterized protein</fullName>
    </submittedName>
</protein>
<gene>
    <name evidence="1" type="ORF">NUW58_g7216</name>
</gene>
<name>A0ACC1NJ74_9PEZI</name>
<comment type="caution">
    <text evidence="1">The sequence shown here is derived from an EMBL/GenBank/DDBJ whole genome shotgun (WGS) entry which is preliminary data.</text>
</comment>
<proteinExistence type="predicted"/>
<dbReference type="Proteomes" id="UP001143856">
    <property type="component" value="Unassembled WGS sequence"/>
</dbReference>
<keyword evidence="2" id="KW-1185">Reference proteome</keyword>
<organism evidence="1 2">
    <name type="scientific">Xylaria curta</name>
    <dbReference type="NCBI Taxonomy" id="42375"/>
    <lineage>
        <taxon>Eukaryota</taxon>
        <taxon>Fungi</taxon>
        <taxon>Dikarya</taxon>
        <taxon>Ascomycota</taxon>
        <taxon>Pezizomycotina</taxon>
        <taxon>Sordariomycetes</taxon>
        <taxon>Xylariomycetidae</taxon>
        <taxon>Xylariales</taxon>
        <taxon>Xylariaceae</taxon>
        <taxon>Xylaria</taxon>
    </lineage>
</organism>